<sequence>MPTTVNFSHPTPAWEYNSVTCPEGLLRAASLRCWRQSHRVIDSSLSAQDFYGNYISASQNGFVWSAYHAYNHHRHLIIRPDDIWLAILGQLNPYIKAKAPELIKYFAPRTSQGESEIVNLSASEIRDHSVLAQQMESSMAQWITYPGLDLALMVGFSTTSEVDRTVASVLLMGEMYKEHDKVDLTCGLRGLHSVTVLGVCQDWEGFLAKLEFIRLFGDEACEFVAMLRPIIYSIRQTLIQPDDRLVIDFWEKMVTRNKLPGDSDYITGWISAFCFWDQHGRACPLRGEELEFTGVKYNRISFDEVSIGFASLPITVDDNGHIMNCTMIAGSLGIQAQNFSPTCDYIHPLTGWILSLNRSPKTAELTQGMIKESRDLISRIEGDSEAVLALTQKTDLLENCTYESVDD</sequence>
<comment type="caution">
    <text evidence="1">The sequence shown here is derived from an EMBL/GenBank/DDBJ whole genome shotgun (WGS) entry which is preliminary data.</text>
</comment>
<dbReference type="EMBL" id="JAOQAZ010000042">
    <property type="protein sequence ID" value="KAJ4246533.1"/>
    <property type="molecule type" value="Genomic_DNA"/>
</dbReference>
<dbReference type="PANTHER" id="PTHR31252">
    <property type="entry name" value="DUF4419 DOMAIN-CONTAINING PROTEIN"/>
    <property type="match status" value="1"/>
</dbReference>
<keyword evidence="2" id="KW-1185">Reference proteome</keyword>
<evidence type="ECO:0000313" key="1">
    <source>
        <dbReference type="EMBL" id="KAJ4246533.1"/>
    </source>
</evidence>
<reference evidence="1" key="1">
    <citation type="submission" date="2022-09" db="EMBL/GenBank/DDBJ databases">
        <title>Fusarium specimens isolated from Avocado Roots.</title>
        <authorList>
            <person name="Stajich J."/>
            <person name="Roper C."/>
            <person name="Heimlech-Rivalta G."/>
        </authorList>
    </citation>
    <scope>NUCLEOTIDE SEQUENCE</scope>
    <source>
        <strain evidence="1">CF00136</strain>
    </source>
</reference>
<evidence type="ECO:0000313" key="2">
    <source>
        <dbReference type="Proteomes" id="UP001152049"/>
    </source>
</evidence>
<dbReference type="InterPro" id="IPR025533">
    <property type="entry name" value="DUF4419"/>
</dbReference>
<protein>
    <submittedName>
        <fullName evidence="1">Uncharacterized protein</fullName>
    </submittedName>
</protein>
<dbReference type="Pfam" id="PF14388">
    <property type="entry name" value="DUF4419"/>
    <property type="match status" value="1"/>
</dbReference>
<accession>A0A9W8RNG3</accession>
<dbReference type="AlphaFoldDB" id="A0A9W8RNG3"/>
<organism evidence="1 2">
    <name type="scientific">Fusarium torreyae</name>
    <dbReference type="NCBI Taxonomy" id="1237075"/>
    <lineage>
        <taxon>Eukaryota</taxon>
        <taxon>Fungi</taxon>
        <taxon>Dikarya</taxon>
        <taxon>Ascomycota</taxon>
        <taxon>Pezizomycotina</taxon>
        <taxon>Sordariomycetes</taxon>
        <taxon>Hypocreomycetidae</taxon>
        <taxon>Hypocreales</taxon>
        <taxon>Nectriaceae</taxon>
        <taxon>Fusarium</taxon>
    </lineage>
</organism>
<gene>
    <name evidence="1" type="ORF">NW762_013474</name>
</gene>
<proteinExistence type="predicted"/>
<dbReference type="PANTHER" id="PTHR31252:SF11">
    <property type="entry name" value="DUF4419 DOMAIN-CONTAINING PROTEIN"/>
    <property type="match status" value="1"/>
</dbReference>
<dbReference type="OrthoDB" id="9978173at2759"/>
<dbReference type="Proteomes" id="UP001152049">
    <property type="component" value="Unassembled WGS sequence"/>
</dbReference>
<name>A0A9W8RNG3_9HYPO</name>